<evidence type="ECO:0000313" key="3">
    <source>
        <dbReference type="EMBL" id="TPV33435.1"/>
    </source>
</evidence>
<dbReference type="Proteomes" id="UP000317332">
    <property type="component" value="Unassembled WGS sequence"/>
</dbReference>
<keyword evidence="4" id="KW-1185">Reference proteome</keyword>
<proteinExistence type="predicted"/>
<feature type="chain" id="PRO_5021217267" description="Adenylosuccinate synthetase" evidence="2">
    <location>
        <begin position="25"/>
        <end position="74"/>
    </location>
</feature>
<dbReference type="RefSeq" id="WP_140990397.1">
    <property type="nucleotide sequence ID" value="NZ_VHIQ01000004.1"/>
</dbReference>
<feature type="signal peptide" evidence="2">
    <location>
        <begin position="1"/>
        <end position="24"/>
    </location>
</feature>
<evidence type="ECO:0000256" key="1">
    <source>
        <dbReference type="SAM" id="Phobius"/>
    </source>
</evidence>
<comment type="caution">
    <text evidence="3">The sequence shown here is derived from an EMBL/GenBank/DDBJ whole genome shotgun (WGS) entry which is preliminary data.</text>
</comment>
<protein>
    <recommendedName>
        <fullName evidence="5">Adenylosuccinate synthetase</fullName>
    </recommendedName>
</protein>
<dbReference type="EMBL" id="VHIQ01000004">
    <property type="protein sequence ID" value="TPV33435.1"/>
    <property type="molecule type" value="Genomic_DNA"/>
</dbReference>
<keyword evidence="1" id="KW-0812">Transmembrane</keyword>
<name>A0A506PJ86_9FLAO</name>
<evidence type="ECO:0000256" key="2">
    <source>
        <dbReference type="SAM" id="SignalP"/>
    </source>
</evidence>
<feature type="transmembrane region" description="Helical" evidence="1">
    <location>
        <begin position="37"/>
        <end position="58"/>
    </location>
</feature>
<accession>A0A506PJ86</accession>
<sequence length="74" mass="8728">MKKFKSLILLLSGFLGHAQRPTHAPSSQNNYPIDLNSWFDVLVFIILPLIIIVLYFMWRRQVKIDKKKDKDISK</sequence>
<dbReference type="AlphaFoldDB" id="A0A506PJ86"/>
<evidence type="ECO:0008006" key="5">
    <source>
        <dbReference type="Google" id="ProtNLM"/>
    </source>
</evidence>
<organism evidence="3 4">
    <name type="scientific">Paucihalobacter ruber</name>
    <dbReference type="NCBI Taxonomy" id="2567861"/>
    <lineage>
        <taxon>Bacteria</taxon>
        <taxon>Pseudomonadati</taxon>
        <taxon>Bacteroidota</taxon>
        <taxon>Flavobacteriia</taxon>
        <taxon>Flavobacteriales</taxon>
        <taxon>Flavobacteriaceae</taxon>
        <taxon>Paucihalobacter</taxon>
    </lineage>
</organism>
<keyword evidence="1" id="KW-1133">Transmembrane helix</keyword>
<reference evidence="3 4" key="1">
    <citation type="submission" date="2019-06" db="EMBL/GenBank/DDBJ databases">
        <title>Flavobacteriaceae Paucihalobacterium erythroidium CWB-1, complete genome.</title>
        <authorList>
            <person name="Wu S."/>
        </authorList>
    </citation>
    <scope>NUCLEOTIDE SEQUENCE [LARGE SCALE GENOMIC DNA]</scope>
    <source>
        <strain evidence="3 4">CWB-1</strain>
    </source>
</reference>
<evidence type="ECO:0000313" key="4">
    <source>
        <dbReference type="Proteomes" id="UP000317332"/>
    </source>
</evidence>
<keyword evidence="1" id="KW-0472">Membrane</keyword>
<keyword evidence="2" id="KW-0732">Signal</keyword>
<gene>
    <name evidence="3" type="ORF">FJ651_10135</name>
</gene>